<dbReference type="InterPro" id="IPR038561">
    <property type="entry name" value="SoxD_sf"/>
</dbReference>
<name>A0ABU9G1K2_9GAMM</name>
<gene>
    <name evidence="1" type="ORF">V6242_00745</name>
</gene>
<dbReference type="InterPro" id="IPR006279">
    <property type="entry name" value="SoxD"/>
</dbReference>
<organism evidence="1 2">
    <name type="scientific">Marinomonas arenicola</name>
    <dbReference type="NCBI Taxonomy" id="569601"/>
    <lineage>
        <taxon>Bacteria</taxon>
        <taxon>Pseudomonadati</taxon>
        <taxon>Pseudomonadota</taxon>
        <taxon>Gammaproteobacteria</taxon>
        <taxon>Oceanospirillales</taxon>
        <taxon>Oceanospirillaceae</taxon>
        <taxon>Marinomonas</taxon>
    </lineage>
</organism>
<accession>A0ABU9G1K2</accession>
<keyword evidence="2" id="KW-1185">Reference proteome</keyword>
<dbReference type="NCBIfam" id="TIGR01374">
    <property type="entry name" value="soxD"/>
    <property type="match status" value="1"/>
</dbReference>
<dbReference type="Pfam" id="PF04267">
    <property type="entry name" value="SoxD"/>
    <property type="match status" value="1"/>
</dbReference>
<sequence>MLHLFCPYCQEHREEDEFHYRGQAHIVRPKDPDALSDKEWGDYLFFRKNPKGIHHEMWYHVSGCRRFFNVTRNTVTYDIYETYKIGEMPAVTDKEETE</sequence>
<dbReference type="Gene3D" id="3.30.2270.10">
    <property type="entry name" value="Folate-binding superfamily"/>
    <property type="match status" value="1"/>
</dbReference>
<dbReference type="EMBL" id="JBAKAR010000001">
    <property type="protein sequence ID" value="MEL0611653.1"/>
    <property type="molecule type" value="Genomic_DNA"/>
</dbReference>
<dbReference type="Proteomes" id="UP001379949">
    <property type="component" value="Unassembled WGS sequence"/>
</dbReference>
<reference evidence="1 2" key="1">
    <citation type="submission" date="2024-02" db="EMBL/GenBank/DDBJ databases">
        <title>Bacteria isolated from the canopy kelp, Nereocystis luetkeana.</title>
        <authorList>
            <person name="Pfister C.A."/>
            <person name="Younker I.T."/>
            <person name="Light S.H."/>
        </authorList>
    </citation>
    <scope>NUCLEOTIDE SEQUENCE [LARGE SCALE GENOMIC DNA]</scope>
    <source>
        <strain evidence="1 2">TI.4.07</strain>
    </source>
</reference>
<protein>
    <submittedName>
        <fullName evidence="1">Sarcosine oxidase subunit delta</fullName>
    </submittedName>
</protein>
<proteinExistence type="predicted"/>
<dbReference type="RefSeq" id="WP_133001558.1">
    <property type="nucleotide sequence ID" value="NZ_BAAAFB010000003.1"/>
</dbReference>
<comment type="caution">
    <text evidence="1">The sequence shown here is derived from an EMBL/GenBank/DDBJ whole genome shotgun (WGS) entry which is preliminary data.</text>
</comment>
<evidence type="ECO:0000313" key="1">
    <source>
        <dbReference type="EMBL" id="MEL0611653.1"/>
    </source>
</evidence>
<evidence type="ECO:0000313" key="2">
    <source>
        <dbReference type="Proteomes" id="UP001379949"/>
    </source>
</evidence>